<evidence type="ECO:0000313" key="2">
    <source>
        <dbReference type="EMBL" id="PQV62592.1"/>
    </source>
</evidence>
<dbReference type="NCBIfam" id="NF033516">
    <property type="entry name" value="transpos_IS3"/>
    <property type="match status" value="1"/>
</dbReference>
<organism evidence="2 3">
    <name type="scientific">Abditibacterium utsteinense</name>
    <dbReference type="NCBI Taxonomy" id="1960156"/>
    <lineage>
        <taxon>Bacteria</taxon>
        <taxon>Pseudomonadati</taxon>
        <taxon>Abditibacteriota</taxon>
        <taxon>Abditibacteriia</taxon>
        <taxon>Abditibacteriales</taxon>
        <taxon>Abditibacteriaceae</taxon>
        <taxon>Abditibacterium</taxon>
    </lineage>
</organism>
<reference evidence="2 3" key="1">
    <citation type="journal article" date="2018" name="Syst. Appl. Microbiol.">
        <title>Abditibacterium utsteinense sp. nov., the first cultivated member of candidate phylum FBP, isolated from ice-free Antarctic soil samples.</title>
        <authorList>
            <person name="Tahon G."/>
            <person name="Tytgat B."/>
            <person name="Lebbe L."/>
            <person name="Carlier A."/>
            <person name="Willems A."/>
        </authorList>
    </citation>
    <scope>NUCLEOTIDE SEQUENCE [LARGE SCALE GENOMIC DNA]</scope>
    <source>
        <strain evidence="2 3">LMG 29911</strain>
    </source>
</reference>
<sequence length="271" mass="31771">MVTPAAKKQVAGYIQEEHQISKRRACSLVGIPTCTARYQSRKKDEPPVRDRLKELAQERPRFGYRRLGVLLRREGHKINLKRVLRLYREENLKLRARKRKRVASVLRIKPQEPIGVNQMWSMDFMHDTLNGGRRFRTLNVVDCFSREALAVEVDTSLSGHRVVRVLQRLLETRGKPQVIQVDNGPEFTGRALDEWAHKNQIKLHFIEPGKPTQNGVIESFNGKMRDECLNLEWFIDLHHARYIIENWRHDYNTFRPHSSLNNLPPATWAQN</sequence>
<proteinExistence type="predicted"/>
<dbReference type="GO" id="GO:0015074">
    <property type="term" value="P:DNA integration"/>
    <property type="evidence" value="ECO:0007669"/>
    <property type="project" value="InterPro"/>
</dbReference>
<dbReference type="Proteomes" id="UP000237684">
    <property type="component" value="Unassembled WGS sequence"/>
</dbReference>
<dbReference type="SUPFAM" id="SSF53098">
    <property type="entry name" value="Ribonuclease H-like"/>
    <property type="match status" value="1"/>
</dbReference>
<dbReference type="EMBL" id="NIGF01000027">
    <property type="protein sequence ID" value="PQV62592.1"/>
    <property type="molecule type" value="Genomic_DNA"/>
</dbReference>
<dbReference type="InterPro" id="IPR036397">
    <property type="entry name" value="RNaseH_sf"/>
</dbReference>
<name>A0A2S8SP64_9BACT</name>
<dbReference type="Pfam" id="PF13683">
    <property type="entry name" value="rve_3"/>
    <property type="match status" value="1"/>
</dbReference>
<dbReference type="InterPro" id="IPR001584">
    <property type="entry name" value="Integrase_cat-core"/>
</dbReference>
<protein>
    <submittedName>
        <fullName evidence="2">Putative transposase</fullName>
    </submittedName>
</protein>
<dbReference type="GO" id="GO:0003676">
    <property type="term" value="F:nucleic acid binding"/>
    <property type="evidence" value="ECO:0007669"/>
    <property type="project" value="InterPro"/>
</dbReference>
<dbReference type="PANTHER" id="PTHR47515:SF1">
    <property type="entry name" value="BLR2054 PROTEIN"/>
    <property type="match status" value="1"/>
</dbReference>
<keyword evidence="3" id="KW-1185">Reference proteome</keyword>
<evidence type="ECO:0000313" key="3">
    <source>
        <dbReference type="Proteomes" id="UP000237684"/>
    </source>
</evidence>
<feature type="domain" description="Integrase catalytic" evidence="1">
    <location>
        <begin position="109"/>
        <end position="271"/>
    </location>
</feature>
<comment type="caution">
    <text evidence="2">The sequence shown here is derived from an EMBL/GenBank/DDBJ whole genome shotgun (WGS) entry which is preliminary data.</text>
</comment>
<accession>A0A2S8SP64</accession>
<dbReference type="PROSITE" id="PS50994">
    <property type="entry name" value="INTEGRASE"/>
    <property type="match status" value="1"/>
</dbReference>
<dbReference type="AlphaFoldDB" id="A0A2S8SP64"/>
<dbReference type="InterPro" id="IPR012337">
    <property type="entry name" value="RNaseH-like_sf"/>
</dbReference>
<evidence type="ECO:0000259" key="1">
    <source>
        <dbReference type="PROSITE" id="PS50994"/>
    </source>
</evidence>
<dbReference type="PANTHER" id="PTHR47515">
    <property type="entry name" value="LOW CALCIUM RESPONSE LOCUS PROTEIN T"/>
    <property type="match status" value="1"/>
</dbReference>
<dbReference type="InterPro" id="IPR025948">
    <property type="entry name" value="HTH-like_dom"/>
</dbReference>
<dbReference type="Gene3D" id="3.30.420.10">
    <property type="entry name" value="Ribonuclease H-like superfamily/Ribonuclease H"/>
    <property type="match status" value="1"/>
</dbReference>
<dbReference type="InParanoid" id="A0A2S8SP64"/>
<gene>
    <name evidence="2" type="ORF">B1R32_1274</name>
</gene>
<dbReference type="Pfam" id="PF13276">
    <property type="entry name" value="HTH_21"/>
    <property type="match status" value="1"/>
</dbReference>
<dbReference type="InterPro" id="IPR048020">
    <property type="entry name" value="Transpos_IS3"/>
</dbReference>